<feature type="transmembrane region" description="Helical" evidence="8">
    <location>
        <begin position="366"/>
        <end position="388"/>
    </location>
</feature>
<keyword evidence="3 8" id="KW-0813">Transport</keyword>
<dbReference type="InterPro" id="IPR036259">
    <property type="entry name" value="MFS_trans_sf"/>
</dbReference>
<evidence type="ECO:0000256" key="5">
    <source>
        <dbReference type="ARBA" id="ARBA00022692"/>
    </source>
</evidence>
<organism evidence="10 11">
    <name type="scientific">Colwellia chukchiensis</name>
    <dbReference type="NCBI Taxonomy" id="641665"/>
    <lineage>
        <taxon>Bacteria</taxon>
        <taxon>Pseudomonadati</taxon>
        <taxon>Pseudomonadota</taxon>
        <taxon>Gammaproteobacteria</taxon>
        <taxon>Alteromonadales</taxon>
        <taxon>Colwelliaceae</taxon>
        <taxon>Colwellia</taxon>
    </lineage>
</organism>
<dbReference type="PANTHER" id="PTHR42718:SF9">
    <property type="entry name" value="MAJOR FACILITATOR SUPERFAMILY MULTIDRUG TRANSPORTER MFSC"/>
    <property type="match status" value="1"/>
</dbReference>
<proteinExistence type="inferred from homology"/>
<keyword evidence="4" id="KW-1003">Cell membrane</keyword>
<gene>
    <name evidence="10" type="ORF">SAMN05216262_10723</name>
</gene>
<feature type="transmembrane region" description="Helical" evidence="8">
    <location>
        <begin position="12"/>
        <end position="33"/>
    </location>
</feature>
<dbReference type="GO" id="GO:0005886">
    <property type="term" value="C:plasma membrane"/>
    <property type="evidence" value="ECO:0007669"/>
    <property type="project" value="UniProtKB-SubCell"/>
</dbReference>
<feature type="transmembrane region" description="Helical" evidence="8">
    <location>
        <begin position="78"/>
        <end position="97"/>
    </location>
</feature>
<dbReference type="STRING" id="641665.GCA_002104455_03439"/>
<dbReference type="RefSeq" id="WP_085284928.1">
    <property type="nucleotide sequence ID" value="NZ_FOBI01000007.1"/>
</dbReference>
<dbReference type="CDD" id="cd17320">
    <property type="entry name" value="MFS_MdfA_MDR_like"/>
    <property type="match status" value="1"/>
</dbReference>
<dbReference type="PANTHER" id="PTHR42718">
    <property type="entry name" value="MAJOR FACILITATOR SUPERFAMILY MULTIDRUG TRANSPORTER MFSC"/>
    <property type="match status" value="1"/>
</dbReference>
<comment type="caution">
    <text evidence="8">Lacks conserved residue(s) required for the propagation of feature annotation.</text>
</comment>
<dbReference type="InterPro" id="IPR011701">
    <property type="entry name" value="MFS"/>
</dbReference>
<comment type="subcellular location">
    <subcellularLocation>
        <location evidence="8">Cell inner membrane</location>
        <topology evidence="8">Multi-pass membrane protein</topology>
    </subcellularLocation>
    <subcellularLocation>
        <location evidence="1">Cell membrane</location>
        <topology evidence="1">Multi-pass membrane protein</topology>
    </subcellularLocation>
</comment>
<dbReference type="SUPFAM" id="SSF103473">
    <property type="entry name" value="MFS general substrate transporter"/>
    <property type="match status" value="1"/>
</dbReference>
<keyword evidence="7 8" id="KW-0472">Membrane</keyword>
<evidence type="ECO:0000259" key="9">
    <source>
        <dbReference type="PROSITE" id="PS50850"/>
    </source>
</evidence>
<dbReference type="Gene3D" id="1.20.1720.10">
    <property type="entry name" value="Multidrug resistance protein D"/>
    <property type="match status" value="1"/>
</dbReference>
<evidence type="ECO:0000256" key="4">
    <source>
        <dbReference type="ARBA" id="ARBA00022475"/>
    </source>
</evidence>
<feature type="transmembrane region" description="Helical" evidence="8">
    <location>
        <begin position="103"/>
        <end position="125"/>
    </location>
</feature>
<dbReference type="GO" id="GO:0042910">
    <property type="term" value="F:xenobiotic transmembrane transporter activity"/>
    <property type="evidence" value="ECO:0007669"/>
    <property type="project" value="InterPro"/>
</dbReference>
<feature type="domain" description="Major facilitator superfamily (MFS) profile" evidence="9">
    <location>
        <begin position="13"/>
        <end position="391"/>
    </location>
</feature>
<feature type="transmembrane region" description="Helical" evidence="8">
    <location>
        <begin position="53"/>
        <end position="71"/>
    </location>
</feature>
<evidence type="ECO:0000256" key="2">
    <source>
        <dbReference type="ARBA" id="ARBA00006236"/>
    </source>
</evidence>
<feature type="transmembrane region" description="Helical" evidence="8">
    <location>
        <begin position="246"/>
        <end position="266"/>
    </location>
</feature>
<evidence type="ECO:0000313" key="11">
    <source>
        <dbReference type="Proteomes" id="UP000199297"/>
    </source>
</evidence>
<evidence type="ECO:0000256" key="3">
    <source>
        <dbReference type="ARBA" id="ARBA00022448"/>
    </source>
</evidence>
<evidence type="ECO:0000256" key="7">
    <source>
        <dbReference type="ARBA" id="ARBA00023136"/>
    </source>
</evidence>
<reference evidence="11" key="1">
    <citation type="submission" date="2016-10" db="EMBL/GenBank/DDBJ databases">
        <authorList>
            <person name="Varghese N."/>
            <person name="Submissions S."/>
        </authorList>
    </citation>
    <scope>NUCLEOTIDE SEQUENCE [LARGE SCALE GENOMIC DNA]</scope>
    <source>
        <strain evidence="11">CGMCC 1.9127</strain>
    </source>
</reference>
<feature type="transmembrane region" description="Helical" evidence="8">
    <location>
        <begin position="278"/>
        <end position="299"/>
    </location>
</feature>
<feature type="transmembrane region" description="Helical" evidence="8">
    <location>
        <begin position="216"/>
        <end position="240"/>
    </location>
</feature>
<dbReference type="NCBIfam" id="TIGR00710">
    <property type="entry name" value="efflux_Bcr_CflA"/>
    <property type="match status" value="1"/>
</dbReference>
<protein>
    <recommendedName>
        <fullName evidence="8">Bcr/CflA family efflux transporter</fullName>
    </recommendedName>
</protein>
<evidence type="ECO:0000313" key="10">
    <source>
        <dbReference type="EMBL" id="SEL18323.1"/>
    </source>
</evidence>
<dbReference type="PROSITE" id="PS50850">
    <property type="entry name" value="MFS"/>
    <property type="match status" value="1"/>
</dbReference>
<dbReference type="Pfam" id="PF07690">
    <property type="entry name" value="MFS_1"/>
    <property type="match status" value="1"/>
</dbReference>
<dbReference type="EMBL" id="FOBI01000007">
    <property type="protein sequence ID" value="SEL18323.1"/>
    <property type="molecule type" value="Genomic_DNA"/>
</dbReference>
<accession>A0A1H7N4A9</accession>
<evidence type="ECO:0000256" key="6">
    <source>
        <dbReference type="ARBA" id="ARBA00022989"/>
    </source>
</evidence>
<keyword evidence="6 8" id="KW-1133">Transmembrane helix</keyword>
<keyword evidence="11" id="KW-1185">Reference proteome</keyword>
<comment type="similarity">
    <text evidence="2 8">Belongs to the major facilitator superfamily. Bcr/CmlA family.</text>
</comment>
<sequence length="397" mass="43015">MKAQKSTILLSRLLPLLAAIIAVSPLAIDMYLPGMPTLADYFSTTMPLVQNSLSIYLLGYAVGLLVFGPLADKYSPRVLVMLGLTGFTVTSLALTLVNSIEQFIALRFLQAFLSAAATVVVPGIIRQLYGKDTAKGLSYVSMIMMLAPMIAPSIGSVLLQHSWQLIFYVLAGYALVVFIGSYYQLPDVDKIHSSVKLTVLQRYQVVFRNRAARFDLLTAMLVSLAFFAYITAISFVYLTVFKVSEFEFSLLFAINILALMTAHFTNTRLVGRVGSRRMLGFGVLVAFVASSSLLLASILNLPLVYHVLAILPLMGSLSMISVNADALILQQFSAHAGTVTAVNGTLRFGIGSLAGPILALCYDGSALPFALLMAVAIYLVIICQFCGYKLRQAAEDV</sequence>
<name>A0A1H7N4A9_9GAMM</name>
<evidence type="ECO:0000256" key="8">
    <source>
        <dbReference type="RuleBase" id="RU365088"/>
    </source>
</evidence>
<evidence type="ECO:0000256" key="1">
    <source>
        <dbReference type="ARBA" id="ARBA00004651"/>
    </source>
</evidence>
<dbReference type="Proteomes" id="UP000199297">
    <property type="component" value="Unassembled WGS sequence"/>
</dbReference>
<keyword evidence="8" id="KW-0997">Cell inner membrane</keyword>
<keyword evidence="5 8" id="KW-0812">Transmembrane</keyword>
<dbReference type="AlphaFoldDB" id="A0A1H7N4A9"/>
<dbReference type="InterPro" id="IPR004812">
    <property type="entry name" value="Efflux_drug-R_Bcr/CmlA"/>
</dbReference>
<feature type="transmembrane region" description="Helical" evidence="8">
    <location>
        <begin position="165"/>
        <end position="183"/>
    </location>
</feature>
<dbReference type="InterPro" id="IPR020846">
    <property type="entry name" value="MFS_dom"/>
</dbReference>
<feature type="transmembrane region" description="Helical" evidence="8">
    <location>
        <begin position="137"/>
        <end position="159"/>
    </location>
</feature>
<dbReference type="GO" id="GO:1990961">
    <property type="term" value="P:xenobiotic detoxification by transmembrane export across the plasma membrane"/>
    <property type="evidence" value="ECO:0007669"/>
    <property type="project" value="InterPro"/>
</dbReference>